<dbReference type="RefSeq" id="WP_315586266.1">
    <property type="nucleotide sequence ID" value="NZ_JAVXUR010000003.1"/>
</dbReference>
<dbReference type="Proteomes" id="UP001255917">
    <property type="component" value="Unassembled WGS sequence"/>
</dbReference>
<evidence type="ECO:0000313" key="1">
    <source>
        <dbReference type="EMBL" id="MDT8879495.1"/>
    </source>
</evidence>
<name>A0ABU3NFW1_9GAMM</name>
<sequence>MADQITESRIPLHPQTQIRGMCIFAGDTASADTCEAIALSECGYPQREYTLRTVVDVYWLGSLPQKGQYDVLLTAGVAWSYERTIDEMKSTADSLAFDAGKFTKHMMQRVTLYDEKLFWNYR</sequence>
<gene>
    <name evidence="1" type="ORF">RSO68_08440</name>
</gene>
<protein>
    <submittedName>
        <fullName evidence="1">DUF427 domain-containing protein</fullName>
    </submittedName>
</protein>
<accession>A0ABU3NFW1</accession>
<proteinExistence type="predicted"/>
<keyword evidence="2" id="KW-1185">Reference proteome</keyword>
<organism evidence="1 2">
    <name type="scientific">Halomonas saccharevitans</name>
    <dbReference type="NCBI Taxonomy" id="416872"/>
    <lineage>
        <taxon>Bacteria</taxon>
        <taxon>Pseudomonadati</taxon>
        <taxon>Pseudomonadota</taxon>
        <taxon>Gammaproteobacteria</taxon>
        <taxon>Oceanospirillales</taxon>
        <taxon>Halomonadaceae</taxon>
        <taxon>Halomonas</taxon>
    </lineage>
</organism>
<dbReference type="EMBL" id="JAVXUR010000003">
    <property type="protein sequence ID" value="MDT8879495.1"/>
    <property type="molecule type" value="Genomic_DNA"/>
</dbReference>
<reference evidence="2" key="1">
    <citation type="submission" date="2023-07" db="EMBL/GenBank/DDBJ databases">
        <title>Substrates and metabolic shifts associated with increased methane emissions in unrestored hypersaline salterns.</title>
        <authorList>
            <person name="Bueno De Mesquita C.P."/>
            <person name="Tringe S.G."/>
        </authorList>
    </citation>
    <scope>NUCLEOTIDE SEQUENCE [LARGE SCALE GENOMIC DNA]</scope>
    <source>
        <strain evidence="2">I4</strain>
    </source>
</reference>
<comment type="caution">
    <text evidence="1">The sequence shown here is derived from an EMBL/GenBank/DDBJ whole genome shotgun (WGS) entry which is preliminary data.</text>
</comment>
<evidence type="ECO:0000313" key="2">
    <source>
        <dbReference type="Proteomes" id="UP001255917"/>
    </source>
</evidence>